<proteinExistence type="predicted"/>
<keyword evidence="2" id="KW-1185">Reference proteome</keyword>
<organism evidence="1 2">
    <name type="scientific">Melastoma candidum</name>
    <dbReference type="NCBI Taxonomy" id="119954"/>
    <lineage>
        <taxon>Eukaryota</taxon>
        <taxon>Viridiplantae</taxon>
        <taxon>Streptophyta</taxon>
        <taxon>Embryophyta</taxon>
        <taxon>Tracheophyta</taxon>
        <taxon>Spermatophyta</taxon>
        <taxon>Magnoliopsida</taxon>
        <taxon>eudicotyledons</taxon>
        <taxon>Gunneridae</taxon>
        <taxon>Pentapetalae</taxon>
        <taxon>rosids</taxon>
        <taxon>malvids</taxon>
        <taxon>Myrtales</taxon>
        <taxon>Melastomataceae</taxon>
        <taxon>Melastomatoideae</taxon>
        <taxon>Melastomateae</taxon>
        <taxon>Melastoma</taxon>
    </lineage>
</organism>
<sequence length="910" mass="102550">MKATPLRHLSNLLPQTLALPNSKTFLHGRCTPFLLFHPERGLWNVCGSNTRGSNDSRVGRRPSGNLIKAVAKSFTDLSIMVKAVLTVKTGGSILSRIGIKEGLDGVIDLFGKSILLELVSSEIDPKTGKERETIKGYAKKTGEKDGEAKYECTLEVNGDFGEIGAVLMENEHHKEMFLEDITLEGLHNGPVTISCRSWVASKFDNPQKRVFFINKPYLPSQTPSGLQKLRVEELETLRGNGKGERKSFERIYDFDVYDDLGNPDAGVEMRRPVLGGNKEFPYPRRCRTGRPHSKSDPQSETRSSFFYVPRDEEFSSLKSENFSATTFFSVVHAVVPSIEGALEDADKEFPFFTDIDNLFKEGIKLSGLTGKGSLQNVIPRLIKAAENTTESVISFESPEAWERDNFFWLRDEEFARQTLAGINPLAIELVKEWPLKSKLDPKTYGPPESAITTEIIQREIGGFMTVEEAVKQKKLFVLDYHDLLLPFVNKVRELKNTTLYGSRTLFFLTPDGTLKATAIELTRPPGDGKPQWKHVFTPSNHSTDSWLWKIAKAHVLAHDSGYHELVSHWLRTHCAMEPFIISANRQLSVMHPIYKLLHPHFRYTMEINALARGYLISAGGIIEIGFSPGKYSMELSAVAYDLQWQFNLQALPNDLINRGMAEPDPAAPHGLKLAIEDYPFANDGLCIWDILKSWMSDYIYHYYSNDSEITADKELQCWWTEVRTVGHADKKDSPGWPDLKTRDDLVHIVTTIAWVSSGHHAAVNFGQYTFSGYFPSRPAIARVNIPIEDPDPEALNSFYKQPHDMLLRCFPSQTQATIVMAILYVLSTHSPDEEYLGKNIEPAWAEDPVIKSAFEKFNRKLKKLEGVIDSRNADLRLRNRNGTGIVPYELLKPFSDPGVTTKGVPYSISI</sequence>
<reference evidence="2" key="1">
    <citation type="journal article" date="2023" name="Front. Plant Sci.">
        <title>Chromosomal-level genome assembly of Melastoma candidum provides insights into trichome evolution.</title>
        <authorList>
            <person name="Zhong Y."/>
            <person name="Wu W."/>
            <person name="Sun C."/>
            <person name="Zou P."/>
            <person name="Liu Y."/>
            <person name="Dai S."/>
            <person name="Zhou R."/>
        </authorList>
    </citation>
    <scope>NUCLEOTIDE SEQUENCE [LARGE SCALE GENOMIC DNA]</scope>
</reference>
<evidence type="ECO:0000313" key="2">
    <source>
        <dbReference type="Proteomes" id="UP001057402"/>
    </source>
</evidence>
<accession>A0ACB9RPH7</accession>
<gene>
    <name evidence="1" type="ORF">MLD38_007163</name>
</gene>
<evidence type="ECO:0000313" key="1">
    <source>
        <dbReference type="EMBL" id="KAI4381046.1"/>
    </source>
</evidence>
<protein>
    <submittedName>
        <fullName evidence="1">Uncharacterized protein</fullName>
    </submittedName>
</protein>
<name>A0ACB9RPH7_9MYRT</name>
<dbReference type="Proteomes" id="UP001057402">
    <property type="component" value="Chromosome 3"/>
</dbReference>
<comment type="caution">
    <text evidence="1">The sequence shown here is derived from an EMBL/GenBank/DDBJ whole genome shotgun (WGS) entry which is preliminary data.</text>
</comment>
<dbReference type="EMBL" id="CM042882">
    <property type="protein sequence ID" value="KAI4381046.1"/>
    <property type="molecule type" value="Genomic_DNA"/>
</dbReference>